<dbReference type="InterPro" id="IPR007215">
    <property type="entry name" value="Sulphur_relay_TusB/DsrH"/>
</dbReference>
<dbReference type="AlphaFoldDB" id="A0A7Y0LDU1"/>
<dbReference type="SUPFAM" id="SSF75169">
    <property type="entry name" value="DsrEFH-like"/>
    <property type="match status" value="1"/>
</dbReference>
<dbReference type="GO" id="GO:0002143">
    <property type="term" value="P:tRNA wobble position uridine thiolation"/>
    <property type="evidence" value="ECO:0007669"/>
    <property type="project" value="InterPro"/>
</dbReference>
<keyword evidence="1" id="KW-0808">Transferase</keyword>
<dbReference type="Gene3D" id="3.40.1260.10">
    <property type="entry name" value="DsrEFH-like"/>
    <property type="match status" value="1"/>
</dbReference>
<evidence type="ECO:0000313" key="1">
    <source>
        <dbReference type="EMBL" id="NMP32322.1"/>
    </source>
</evidence>
<protein>
    <submittedName>
        <fullName evidence="1">Sulfurtransferase complex subunit TusB</fullName>
    </submittedName>
</protein>
<accession>A0A7Y0LDU1</accession>
<dbReference type="RefSeq" id="WP_169075666.1">
    <property type="nucleotide sequence ID" value="NZ_JABBXH010000004.1"/>
</dbReference>
<organism evidence="1 2">
    <name type="scientific">Thalassotalea algicola</name>
    <dbReference type="NCBI Taxonomy" id="2716224"/>
    <lineage>
        <taxon>Bacteria</taxon>
        <taxon>Pseudomonadati</taxon>
        <taxon>Pseudomonadota</taxon>
        <taxon>Gammaproteobacteria</taxon>
        <taxon>Alteromonadales</taxon>
        <taxon>Colwelliaceae</taxon>
        <taxon>Thalassotalea</taxon>
    </lineage>
</organism>
<dbReference type="GO" id="GO:0005737">
    <property type="term" value="C:cytoplasm"/>
    <property type="evidence" value="ECO:0007669"/>
    <property type="project" value="InterPro"/>
</dbReference>
<comment type="caution">
    <text evidence="1">The sequence shown here is derived from an EMBL/GenBank/DDBJ whole genome shotgun (WGS) entry which is preliminary data.</text>
</comment>
<evidence type="ECO:0000313" key="2">
    <source>
        <dbReference type="Proteomes" id="UP000568664"/>
    </source>
</evidence>
<proteinExistence type="predicted"/>
<dbReference type="EMBL" id="JABBXH010000004">
    <property type="protein sequence ID" value="NMP32322.1"/>
    <property type="molecule type" value="Genomic_DNA"/>
</dbReference>
<dbReference type="GO" id="GO:0016740">
    <property type="term" value="F:transferase activity"/>
    <property type="evidence" value="ECO:0007669"/>
    <property type="project" value="UniProtKB-KW"/>
</dbReference>
<name>A0A7Y0LDU1_9GAMM</name>
<gene>
    <name evidence="1" type="primary">dsrH</name>
    <name evidence="1" type="ORF">HII17_12180</name>
</gene>
<reference evidence="1 2" key="1">
    <citation type="submission" date="2020-04" db="EMBL/GenBank/DDBJ databases">
        <title>Thalassotalea sp. M1531, isolated from the surface of marine red alga.</title>
        <authorList>
            <person name="Pang L."/>
            <person name="Lu D.-C."/>
        </authorList>
    </citation>
    <scope>NUCLEOTIDE SEQUENCE [LARGE SCALE GENOMIC DNA]</scope>
    <source>
        <strain evidence="1 2">M1531</strain>
    </source>
</reference>
<dbReference type="InterPro" id="IPR027396">
    <property type="entry name" value="DsrEFH-like"/>
</dbReference>
<dbReference type="Pfam" id="PF04077">
    <property type="entry name" value="DsrH"/>
    <property type="match status" value="1"/>
</dbReference>
<sequence>MSTLHLIRTSAFADTNLAQCAQLLAKHDAILLLDDGCYNLKHPSIATISEQQIDIFVIEHHYLARGLALAPQSKSIVIEDIPELMLNYKQSITWQ</sequence>
<keyword evidence="2" id="KW-1185">Reference proteome</keyword>
<dbReference type="Proteomes" id="UP000568664">
    <property type="component" value="Unassembled WGS sequence"/>
</dbReference>
<dbReference type="NCBIfam" id="TIGR03011">
    <property type="entry name" value="sulf_tusB_dsrH"/>
    <property type="match status" value="1"/>
</dbReference>